<evidence type="ECO:0000259" key="3">
    <source>
        <dbReference type="SMART" id="SM00672"/>
    </source>
</evidence>
<feature type="region of interest" description="Disordered" evidence="1">
    <location>
        <begin position="33"/>
        <end position="54"/>
    </location>
</feature>
<evidence type="ECO:0000256" key="1">
    <source>
        <dbReference type="SAM" id="MobiDB-lite"/>
    </source>
</evidence>
<feature type="chain" id="PRO_5002521977" evidence="2">
    <location>
        <begin position="26"/>
        <end position="645"/>
    </location>
</feature>
<evidence type="ECO:0000256" key="2">
    <source>
        <dbReference type="SAM" id="SignalP"/>
    </source>
</evidence>
<keyword evidence="2" id="KW-0732">Signal</keyword>
<accession>A0A0F7SLF1</accession>
<proteinExistence type="predicted"/>
<dbReference type="Pfam" id="PF05686">
    <property type="entry name" value="Glyco_transf_90"/>
    <property type="match status" value="1"/>
</dbReference>
<dbReference type="PANTHER" id="PTHR12203">
    <property type="entry name" value="KDEL LYS-ASP-GLU-LEU CONTAINING - RELATED"/>
    <property type="match status" value="1"/>
</dbReference>
<dbReference type="InterPro" id="IPR006598">
    <property type="entry name" value="CAP10"/>
</dbReference>
<dbReference type="InterPro" id="IPR051091">
    <property type="entry name" value="O-Glucosyltr/Glycosyltrsf_90"/>
</dbReference>
<dbReference type="PANTHER" id="PTHR12203:SF118">
    <property type="entry name" value="BETA-1,2-XYLOSYLTRANSFERASE 1"/>
    <property type="match status" value="1"/>
</dbReference>
<dbReference type="EMBL" id="LN483249">
    <property type="protein sequence ID" value="CDZ97802.1"/>
    <property type="molecule type" value="Genomic_DNA"/>
</dbReference>
<reference evidence="4" key="1">
    <citation type="submission" date="2014-08" db="EMBL/GenBank/DDBJ databases">
        <authorList>
            <person name="Sharma Rahul"/>
            <person name="Thines Marco"/>
        </authorList>
    </citation>
    <scope>NUCLEOTIDE SEQUENCE</scope>
</reference>
<dbReference type="AlphaFoldDB" id="A0A0F7SLF1"/>
<name>A0A0F7SLF1_PHARH</name>
<evidence type="ECO:0000313" key="4">
    <source>
        <dbReference type="EMBL" id="CDZ97802.1"/>
    </source>
</evidence>
<sequence length="645" mass="74430">MVPKRRKYLLVVSFVLGWLTLMHRSINTVSSDGLLRPVSETGPSTGGSPQPRRNLDLQFNIDDDPLSVKPYRPLVPNLTGRHPIVNGMLAVDLSLPASQHPIYQLIDSAKKEWDSKLKRQSKTLGEAVREYRRRYGRPPPKGFDKWWDYVQEHDVILPDEYNLIMHDLKPYFAYSPRGLRLLVKEMTSWKDMYTLSVRNGKVHTKSNNIDFEISGAGDRINGQVSHIQDVAQWIPDFDAVLNIHDTPLSFVSDAHKAYMQDLVDDREYLDLNEEADRAFTTWGAACPGSSPLHKYRPRLHADLESLDHNLTLLNAPFTPSTLFTDPMTKSFISSHVHTMNLCLHPDTIRIHASTSGTRPIPQSRLYPIFSLSRTGLHSDVLVIPTEQWKEKLDVEVVRWKDKKLDHLLWRGRNTGAIYSKSTPWRSFQRSRLVALASSDIKEEVAVLSPPSGRSRSTKEDGNPTLEDLVKMLPEGELNDRLMDIGLAYQPVQCSVEDGTCQEIADELMFRPVLTNEEENFSRYILDVDGNAWSARFKRLLSTESLILKSTIYPEFWNDRIQPWLHYVPVKVDYSDLYDIMTFFRGNDDYPGEDLLAQEIAQNGRRWSTDNWRREDMTAYMFRLWLEWARLTSLNRASMDFVYDEE</sequence>
<feature type="signal peptide" evidence="2">
    <location>
        <begin position="1"/>
        <end position="25"/>
    </location>
</feature>
<dbReference type="SMART" id="SM00672">
    <property type="entry name" value="CAP10"/>
    <property type="match status" value="1"/>
</dbReference>
<protein>
    <submittedName>
        <fullName evidence="4">Endoplasmic reticulum protein EP58, contains filamin rod domain and KDEL motif</fullName>
    </submittedName>
</protein>
<organism evidence="4">
    <name type="scientific">Phaffia rhodozyma</name>
    <name type="common">Yeast</name>
    <name type="synonym">Xanthophyllomyces dendrorhous</name>
    <dbReference type="NCBI Taxonomy" id="264483"/>
    <lineage>
        <taxon>Eukaryota</taxon>
        <taxon>Fungi</taxon>
        <taxon>Dikarya</taxon>
        <taxon>Basidiomycota</taxon>
        <taxon>Agaricomycotina</taxon>
        <taxon>Tremellomycetes</taxon>
        <taxon>Cystofilobasidiales</taxon>
        <taxon>Mrakiaceae</taxon>
        <taxon>Phaffia</taxon>
    </lineage>
</organism>
<feature type="domain" description="Glycosyl transferase CAP10" evidence="3">
    <location>
        <begin position="335"/>
        <end position="634"/>
    </location>
</feature>